<feature type="region of interest" description="Disordered" evidence="5">
    <location>
        <begin position="581"/>
        <end position="604"/>
    </location>
</feature>
<feature type="region of interest" description="Disordered" evidence="5">
    <location>
        <begin position="396"/>
        <end position="419"/>
    </location>
</feature>
<dbReference type="CDD" id="cd07185">
    <property type="entry name" value="OmpA_C-like"/>
    <property type="match status" value="1"/>
</dbReference>
<dbReference type="Pfam" id="PF19076">
    <property type="entry name" value="CshA_repeat"/>
    <property type="match status" value="1"/>
</dbReference>
<dbReference type="InterPro" id="IPR036116">
    <property type="entry name" value="FN3_sf"/>
</dbReference>
<evidence type="ECO:0000256" key="2">
    <source>
        <dbReference type="ARBA" id="ARBA00023295"/>
    </source>
</evidence>
<accession>A0ABX0GY86</accession>
<evidence type="ECO:0000256" key="1">
    <source>
        <dbReference type="ARBA" id="ARBA00022737"/>
    </source>
</evidence>
<gene>
    <name evidence="8" type="ORF">G9H71_13200</name>
</gene>
<feature type="domain" description="Fibronectin type-III" evidence="6">
    <location>
        <begin position="317"/>
        <end position="411"/>
    </location>
</feature>
<evidence type="ECO:0000259" key="6">
    <source>
        <dbReference type="PROSITE" id="PS50853"/>
    </source>
</evidence>
<organism evidence="8 9">
    <name type="scientific">Motilibacter deserti</name>
    <dbReference type="NCBI Taxonomy" id="2714956"/>
    <lineage>
        <taxon>Bacteria</taxon>
        <taxon>Bacillati</taxon>
        <taxon>Actinomycetota</taxon>
        <taxon>Actinomycetes</taxon>
        <taxon>Motilibacterales</taxon>
        <taxon>Motilibacteraceae</taxon>
        <taxon>Motilibacter</taxon>
    </lineage>
</organism>
<dbReference type="InterPro" id="IPR006665">
    <property type="entry name" value="OmpA-like"/>
</dbReference>
<sequence length="1049" mass="101640">MHGTPSNDALAPVRARRRGGAIAAAFALTAGSLTAGALGAGTASAAVAEPITFTDPNIRYTPQVPQGVCSATVTAIGGQGGAVAGAPATGGLGGEVTTTLAVTPGESYTVSVGEVGGAASGFMPGIGGYSGGEPSGGSGGLADGSFNNVSGSGGGGASVVEFAGWAVFAAGGGGAGSEVNLPPLAGAVSVAATPGSGGNGGASGGDGTDGEIFEGTGFAGKGAAPDHTGAGGGQGGQSGALRQGGKGGGFPDDNGSGGGGGGGGFFGGGGGGYNYVGYAAGGGGGGSNYAVGDVAFNGTTSRTGNGFVSITFNPCALPAAPTAVTGTAGDASVTLTWSAPSDTGGQDITKYEITPYVNGVAQPTVTTDTADTTFTVPGLTNGTAYTFTVAAVTTSGTGAASEPSQPLTPLGRPSSPRDVELTPGNRSAVVTFTAPATDGGSPITGYEYSWREEEVSPLSVTTLPDGRLRGTITGLTNGTPYRIFIRALNAVGAGLWATGGEEPVVPAAPAAPGAVTATAGVSSVIASWTAANADNITGYTAYANPGPATCSTSSAAQTSCVLGATAGTPYTVTVVAHTAANGDSDPAGPSNEVTPTAPPVPVTPPATDLTLTTDRGAITMATPGQQITVLGTGFAPYSTARVTVYSDPIDLGSTTTDAHGNFALPVTVPASLPAGGHTFIAAGVAPDGTIRTLKLPVTVPPTSVGTSGPGVSNQTVTVPVPSGGGITLLDASGNPATVVTIAGQGTYALDTATGTISFVAAPGFSGTATSVRYRVTDATNAAVIGTYTAVVTAAAPVPAAPAPTPPAPAAPAPVAPAPVAPAPGVTPAKASIRTGKPAVATGTTRRRVPVTCVLSTGRITGCTVTLTAKVSGRQVVLGTGKASVAATRNTARVNVPVTLNALGRSLSAQPGGTAMRVNAVVTRRGVTGGHRAYASAKVVAKTVKLARVPLFGYGSSTVKATDRRWLASVRRDLGAVKTVTCIGYTDSVSSSATNLALGKRRANSVCSLLVRGTAAKPLVVTRGEAQPRATNNTPAGRAKNRRTVIILTY</sequence>
<dbReference type="PROSITE" id="PS51123">
    <property type="entry name" value="OMPA_2"/>
    <property type="match status" value="1"/>
</dbReference>
<keyword evidence="9" id="KW-1185">Reference proteome</keyword>
<reference evidence="8 9" key="1">
    <citation type="submission" date="2020-03" db="EMBL/GenBank/DDBJ databases">
        <title>Two novel Motilibacter sp.</title>
        <authorList>
            <person name="Liu S."/>
        </authorList>
    </citation>
    <scope>NUCLEOTIDE SEQUENCE [LARGE SCALE GENOMIC DNA]</scope>
    <source>
        <strain evidence="8 9">E257</strain>
    </source>
</reference>
<keyword evidence="2" id="KW-0378">Hydrolase</keyword>
<evidence type="ECO:0000259" key="7">
    <source>
        <dbReference type="PROSITE" id="PS51123"/>
    </source>
</evidence>
<feature type="region of interest" description="Disordered" evidence="5">
    <location>
        <begin position="821"/>
        <end position="843"/>
    </location>
</feature>
<dbReference type="SMART" id="SM00060">
    <property type="entry name" value="FN3"/>
    <property type="match status" value="3"/>
</dbReference>
<dbReference type="SUPFAM" id="SSF49265">
    <property type="entry name" value="Fibronectin type III"/>
    <property type="match status" value="2"/>
</dbReference>
<dbReference type="InterPro" id="IPR003961">
    <property type="entry name" value="FN3_dom"/>
</dbReference>
<dbReference type="Gene3D" id="2.60.40.10">
    <property type="entry name" value="Immunoglobulins"/>
    <property type="match status" value="3"/>
</dbReference>
<keyword evidence="4" id="KW-0472">Membrane</keyword>
<keyword evidence="3" id="KW-0119">Carbohydrate metabolism</keyword>
<dbReference type="InterPro" id="IPR036737">
    <property type="entry name" value="OmpA-like_sf"/>
</dbReference>
<dbReference type="InterPro" id="IPR050964">
    <property type="entry name" value="Striated_Muscle_Regulatory"/>
</dbReference>
<keyword evidence="1" id="KW-0677">Repeat</keyword>
<dbReference type="Pfam" id="PF00691">
    <property type="entry name" value="OmpA"/>
    <property type="match status" value="1"/>
</dbReference>
<keyword evidence="3" id="KW-0624">Polysaccharide degradation</keyword>
<evidence type="ECO:0000256" key="5">
    <source>
        <dbReference type="SAM" id="MobiDB-lite"/>
    </source>
</evidence>
<feature type="domain" description="Fibronectin type-III" evidence="6">
    <location>
        <begin position="412"/>
        <end position="510"/>
    </location>
</feature>
<keyword evidence="2" id="KW-0326">Glycosidase</keyword>
<dbReference type="SUPFAM" id="SSF103088">
    <property type="entry name" value="OmpA-like"/>
    <property type="match status" value="1"/>
</dbReference>
<feature type="compositionally biased region" description="Gly residues" evidence="5">
    <location>
        <begin position="229"/>
        <end position="258"/>
    </location>
</feature>
<feature type="domain" description="OmpA-like" evidence="7">
    <location>
        <begin position="938"/>
        <end position="1049"/>
    </location>
</feature>
<dbReference type="PROSITE" id="PS50853">
    <property type="entry name" value="FN3"/>
    <property type="match status" value="3"/>
</dbReference>
<feature type="compositionally biased region" description="Gly residues" evidence="5">
    <location>
        <begin position="197"/>
        <end position="207"/>
    </location>
</feature>
<evidence type="ECO:0000313" key="9">
    <source>
        <dbReference type="Proteomes" id="UP000800981"/>
    </source>
</evidence>
<dbReference type="Proteomes" id="UP000800981">
    <property type="component" value="Unassembled WGS sequence"/>
</dbReference>
<dbReference type="InterPro" id="IPR026395">
    <property type="entry name" value="CshA_fibril"/>
</dbReference>
<dbReference type="RefSeq" id="WP_166282564.1">
    <property type="nucleotide sequence ID" value="NZ_JAANNP010000010.1"/>
</dbReference>
<protein>
    <submittedName>
        <fullName evidence="8">OmpA family protein</fullName>
    </submittedName>
</protein>
<comment type="caution">
    <text evidence="8">The sequence shown here is derived from an EMBL/GenBank/DDBJ whole genome shotgun (WGS) entry which is preliminary data.</text>
</comment>
<name>A0ABX0GY86_9ACTN</name>
<dbReference type="InterPro" id="IPR013783">
    <property type="entry name" value="Ig-like_fold"/>
</dbReference>
<evidence type="ECO:0000313" key="8">
    <source>
        <dbReference type="EMBL" id="NHC14739.1"/>
    </source>
</evidence>
<evidence type="ECO:0000256" key="3">
    <source>
        <dbReference type="ARBA" id="ARBA00023326"/>
    </source>
</evidence>
<feature type="region of interest" description="Disordered" evidence="5">
    <location>
        <begin position="197"/>
        <end position="258"/>
    </location>
</feature>
<dbReference type="CDD" id="cd00063">
    <property type="entry name" value="FN3"/>
    <property type="match status" value="2"/>
</dbReference>
<dbReference type="Pfam" id="PF00041">
    <property type="entry name" value="fn3"/>
    <property type="match status" value="2"/>
</dbReference>
<dbReference type="EMBL" id="JAANNP010000010">
    <property type="protein sequence ID" value="NHC14739.1"/>
    <property type="molecule type" value="Genomic_DNA"/>
</dbReference>
<dbReference type="PANTHER" id="PTHR13817">
    <property type="entry name" value="TITIN"/>
    <property type="match status" value="1"/>
</dbReference>
<dbReference type="PANTHER" id="PTHR13817:SF166">
    <property type="entry name" value="NEURONAL IGCAM-RELATED"/>
    <property type="match status" value="1"/>
</dbReference>
<proteinExistence type="predicted"/>
<dbReference type="Gene3D" id="3.30.1330.60">
    <property type="entry name" value="OmpA-like domain"/>
    <property type="match status" value="1"/>
</dbReference>
<evidence type="ECO:0000256" key="4">
    <source>
        <dbReference type="PROSITE-ProRule" id="PRU00473"/>
    </source>
</evidence>
<feature type="domain" description="Fibronectin type-III" evidence="6">
    <location>
        <begin position="511"/>
        <end position="599"/>
    </location>
</feature>